<gene>
    <name evidence="5" type="ORF">G5B91_08185</name>
</gene>
<keyword evidence="2 5" id="KW-0808">Transferase</keyword>
<dbReference type="EMBL" id="CP049140">
    <property type="protein sequence ID" value="QIE86246.1"/>
    <property type="molecule type" value="Genomic_DNA"/>
</dbReference>
<evidence type="ECO:0000256" key="2">
    <source>
        <dbReference type="ARBA" id="ARBA00022679"/>
    </source>
</evidence>
<dbReference type="Gene3D" id="3.40.50.150">
    <property type="entry name" value="Vaccinia Virus protein VP39"/>
    <property type="match status" value="1"/>
</dbReference>
<dbReference type="PANTHER" id="PTHR43464">
    <property type="entry name" value="METHYLTRANSFERASE"/>
    <property type="match status" value="1"/>
</dbReference>
<sequence length="242" mass="26774">MAQNIYDNPEFFAGYAQLPRSQHGLDGAPEWASLRSLLPPLEGLDVVDLGCGYGWFSRYAAEQGARTVSGLDVSQKMLDHARANTDAAQVSYFHADLDQLELPTAAFDLAYSSLTLHYLADLPHFFRNVHDALRPGGSLVFSIEHPIYMASLKPGWVVDGDGRRCWPVDHYQDEGERRTDWLAKGVIKQHRTLGSILNAVIGAGLTLRHVEDWGPSAGQVQANPALAEERERPMLLLVAAQR</sequence>
<dbReference type="RefSeq" id="WP_024765358.1">
    <property type="nucleotide sequence ID" value="NZ_CAMIIC010000015.1"/>
</dbReference>
<organism evidence="5 6">
    <name type="scientific">Pseudomonas nitroreducens</name>
    <dbReference type="NCBI Taxonomy" id="46680"/>
    <lineage>
        <taxon>Bacteria</taxon>
        <taxon>Pseudomonadati</taxon>
        <taxon>Pseudomonadota</taxon>
        <taxon>Gammaproteobacteria</taxon>
        <taxon>Pseudomonadales</taxon>
        <taxon>Pseudomonadaceae</taxon>
        <taxon>Pseudomonas</taxon>
    </lineage>
</organism>
<feature type="domain" description="Methyltransferase type 11" evidence="4">
    <location>
        <begin position="47"/>
        <end position="141"/>
    </location>
</feature>
<dbReference type="InterPro" id="IPR013216">
    <property type="entry name" value="Methyltransf_11"/>
</dbReference>
<proteinExistence type="predicted"/>
<accession>A0A6G6ISS6</accession>
<dbReference type="Pfam" id="PF08241">
    <property type="entry name" value="Methyltransf_11"/>
    <property type="match status" value="1"/>
</dbReference>
<dbReference type="PANTHER" id="PTHR43464:SF19">
    <property type="entry name" value="UBIQUINONE BIOSYNTHESIS O-METHYLTRANSFERASE, MITOCHONDRIAL"/>
    <property type="match status" value="1"/>
</dbReference>
<evidence type="ECO:0000259" key="4">
    <source>
        <dbReference type="Pfam" id="PF08241"/>
    </source>
</evidence>
<dbReference type="InterPro" id="IPR029063">
    <property type="entry name" value="SAM-dependent_MTases_sf"/>
</dbReference>
<name>A0A6G6ISS6_PSENT</name>
<evidence type="ECO:0000256" key="1">
    <source>
        <dbReference type="ARBA" id="ARBA00022603"/>
    </source>
</evidence>
<evidence type="ECO:0000256" key="3">
    <source>
        <dbReference type="ARBA" id="ARBA00022691"/>
    </source>
</evidence>
<dbReference type="SUPFAM" id="SSF53335">
    <property type="entry name" value="S-adenosyl-L-methionine-dependent methyltransferases"/>
    <property type="match status" value="1"/>
</dbReference>
<dbReference type="GO" id="GO:0032259">
    <property type="term" value="P:methylation"/>
    <property type="evidence" value="ECO:0007669"/>
    <property type="project" value="UniProtKB-KW"/>
</dbReference>
<dbReference type="AlphaFoldDB" id="A0A6G6ISS6"/>
<dbReference type="CDD" id="cd02440">
    <property type="entry name" value="AdoMet_MTases"/>
    <property type="match status" value="1"/>
</dbReference>
<reference evidence="5 6" key="1">
    <citation type="submission" date="2020-02" db="EMBL/GenBank/DDBJ databases">
        <title>Integrative conjugative elements (ICEs) and plasmids drive adaptation of Pseudomonas nitroreducens strain HBP1 to wastewater environment.</title>
        <authorList>
            <person name="Sentchilo V."/>
            <person name="Carraro N."/>
            <person name="Bertelli C."/>
            <person name="van der Meer J.R."/>
        </authorList>
    </citation>
    <scope>NUCLEOTIDE SEQUENCE [LARGE SCALE GENOMIC DNA]</scope>
    <source>
        <strain evidence="5 6">HBP1</strain>
    </source>
</reference>
<keyword evidence="1 5" id="KW-0489">Methyltransferase</keyword>
<dbReference type="Proteomes" id="UP000501063">
    <property type="component" value="Chromosome"/>
</dbReference>
<protein>
    <submittedName>
        <fullName evidence="5">Class I SAM-dependent methyltransferase</fullName>
    </submittedName>
</protein>
<evidence type="ECO:0000313" key="5">
    <source>
        <dbReference type="EMBL" id="QIE86246.1"/>
    </source>
</evidence>
<evidence type="ECO:0000313" key="6">
    <source>
        <dbReference type="Proteomes" id="UP000501063"/>
    </source>
</evidence>
<dbReference type="GO" id="GO:0008757">
    <property type="term" value="F:S-adenosylmethionine-dependent methyltransferase activity"/>
    <property type="evidence" value="ECO:0007669"/>
    <property type="project" value="InterPro"/>
</dbReference>
<dbReference type="KEGG" id="pnt:G5B91_08185"/>
<keyword evidence="3" id="KW-0949">S-adenosyl-L-methionine</keyword>